<feature type="signal peptide" evidence="3">
    <location>
        <begin position="1"/>
        <end position="22"/>
    </location>
</feature>
<keyword evidence="3" id="KW-0732">Signal</keyword>
<evidence type="ECO:0008006" key="6">
    <source>
        <dbReference type="Google" id="ProtNLM"/>
    </source>
</evidence>
<dbReference type="AlphaFoldDB" id="A0A7M5UZ05"/>
<dbReference type="Proteomes" id="UP000594262">
    <property type="component" value="Unplaced"/>
</dbReference>
<name>A0A7M5UZ05_9CNID</name>
<dbReference type="FunFam" id="2.20.100.10:FF:000001">
    <property type="entry name" value="semaphorin-5A isoform X1"/>
    <property type="match status" value="1"/>
</dbReference>
<sequence length="343" mass="38834">MMVISFTCIAIIGLIFVHPTYGQGPCGGRLCLEYTSGVIKESEDGGYNFLQTKGYDFMIEFSFTTFNSREELVEMVVKHNEDVLISGDRRRFRSLYSNLKSTTGRYGSYLTIDGTFVFLLLNMNDKYAEGIYTITAFYKTKFSKKGDEHFEQMRFSFGIKVNGGYTPWTKFGKCSKECDVGQMRRSRECTNPEPKFGGLDCRHLGPKADRFPCFNVPCSNLQIVKDPVLENFSIKSKKKRDISLLSMLEFGFHCFITPSENVNDETRMSLAIPAKIYSVSDGDSRALLQMIHIITRRSFQIYLHCSLAPCSTQKCENGSFITKQIAKGNIGVSDMRLSVDIDG</sequence>
<dbReference type="InterPro" id="IPR052065">
    <property type="entry name" value="Compl_asym_regulator"/>
</dbReference>
<dbReference type="PANTHER" id="PTHR22906">
    <property type="entry name" value="PROPERDIN"/>
    <property type="match status" value="1"/>
</dbReference>
<dbReference type="PANTHER" id="PTHR22906:SF21">
    <property type="entry name" value="SEMA DOMAIN-CONTAINING PROTEIN"/>
    <property type="match status" value="1"/>
</dbReference>
<dbReference type="InterPro" id="IPR000884">
    <property type="entry name" value="TSP1_rpt"/>
</dbReference>
<dbReference type="EnsemblMetazoa" id="CLYHEMT006697.1">
    <property type="protein sequence ID" value="CLYHEMP006697.1"/>
    <property type="gene ID" value="CLYHEMG006697"/>
</dbReference>
<dbReference type="SMART" id="SM00209">
    <property type="entry name" value="TSP1"/>
    <property type="match status" value="1"/>
</dbReference>
<dbReference type="RefSeq" id="XP_066913635.1">
    <property type="nucleotide sequence ID" value="XM_067057534.1"/>
</dbReference>
<evidence type="ECO:0000313" key="4">
    <source>
        <dbReference type="EnsemblMetazoa" id="CLYHEMP006697.1"/>
    </source>
</evidence>
<dbReference type="InterPro" id="IPR036383">
    <property type="entry name" value="TSP1_rpt_sf"/>
</dbReference>
<keyword evidence="5" id="KW-1185">Reference proteome</keyword>
<keyword evidence="2" id="KW-1015">Disulfide bond</keyword>
<dbReference type="OrthoDB" id="6347336at2759"/>
<dbReference type="Gene3D" id="2.20.100.10">
    <property type="entry name" value="Thrombospondin type-1 (TSP1) repeat"/>
    <property type="match status" value="1"/>
</dbReference>
<protein>
    <recommendedName>
        <fullName evidence="6">Cnidarian restricted protein</fullName>
    </recommendedName>
</protein>
<dbReference type="SUPFAM" id="SSF82895">
    <property type="entry name" value="TSP-1 type 1 repeat"/>
    <property type="match status" value="1"/>
</dbReference>
<evidence type="ECO:0000256" key="3">
    <source>
        <dbReference type="SAM" id="SignalP"/>
    </source>
</evidence>
<proteinExistence type="predicted"/>
<feature type="chain" id="PRO_5029608338" description="Cnidarian restricted protein" evidence="3">
    <location>
        <begin position="23"/>
        <end position="343"/>
    </location>
</feature>
<keyword evidence="1" id="KW-0677">Repeat</keyword>
<organism evidence="4 5">
    <name type="scientific">Clytia hemisphaerica</name>
    <dbReference type="NCBI Taxonomy" id="252671"/>
    <lineage>
        <taxon>Eukaryota</taxon>
        <taxon>Metazoa</taxon>
        <taxon>Cnidaria</taxon>
        <taxon>Hydrozoa</taxon>
        <taxon>Hydroidolina</taxon>
        <taxon>Leptothecata</taxon>
        <taxon>Obeliida</taxon>
        <taxon>Clytiidae</taxon>
        <taxon>Clytia</taxon>
    </lineage>
</organism>
<dbReference type="GeneID" id="136800922"/>
<evidence type="ECO:0000313" key="5">
    <source>
        <dbReference type="Proteomes" id="UP000594262"/>
    </source>
</evidence>
<evidence type="ECO:0000256" key="2">
    <source>
        <dbReference type="ARBA" id="ARBA00023157"/>
    </source>
</evidence>
<accession>A0A7M5UZ05</accession>
<evidence type="ECO:0000256" key="1">
    <source>
        <dbReference type="ARBA" id="ARBA00022737"/>
    </source>
</evidence>
<dbReference type="PROSITE" id="PS50092">
    <property type="entry name" value="TSP1"/>
    <property type="match status" value="1"/>
</dbReference>
<reference evidence="4" key="1">
    <citation type="submission" date="2021-01" db="UniProtKB">
        <authorList>
            <consortium name="EnsemblMetazoa"/>
        </authorList>
    </citation>
    <scope>IDENTIFICATION</scope>
</reference>